<reference evidence="1 2" key="1">
    <citation type="submission" date="2018-12" db="EMBL/GenBank/DDBJ databases">
        <authorList>
            <consortium name="Pathogen Informatics"/>
        </authorList>
    </citation>
    <scope>NUCLEOTIDE SEQUENCE [LARGE SCALE GENOMIC DNA]</scope>
    <source>
        <strain evidence="1 2">NCTC9044</strain>
    </source>
</reference>
<dbReference type="AlphaFoldDB" id="A0A3S4NUP4"/>
<proteinExistence type="predicted"/>
<sequence length="49" mass="5618">MTISNSNLLKPFITGTELPPFKEDVFSKTEEQFKKSPMANCFSFPEMKT</sequence>
<dbReference type="Proteomes" id="UP000271797">
    <property type="component" value="Chromosome"/>
</dbReference>
<evidence type="ECO:0000313" key="2">
    <source>
        <dbReference type="Proteomes" id="UP000271797"/>
    </source>
</evidence>
<organism evidence="1 2">
    <name type="scientific">Escherichia coli</name>
    <dbReference type="NCBI Taxonomy" id="562"/>
    <lineage>
        <taxon>Bacteria</taxon>
        <taxon>Pseudomonadati</taxon>
        <taxon>Pseudomonadota</taxon>
        <taxon>Gammaproteobacteria</taxon>
        <taxon>Enterobacterales</taxon>
        <taxon>Enterobacteriaceae</taxon>
        <taxon>Escherichia</taxon>
    </lineage>
</organism>
<protein>
    <submittedName>
        <fullName evidence="1">Uncharacterized protein</fullName>
    </submittedName>
</protein>
<accession>A0A3S4NUP4</accession>
<name>A0A3S4NUP4_ECOLX</name>
<evidence type="ECO:0000313" key="1">
    <source>
        <dbReference type="EMBL" id="VED12647.1"/>
    </source>
</evidence>
<dbReference type="EMBL" id="LR134238">
    <property type="protein sequence ID" value="VED12647.1"/>
    <property type="molecule type" value="Genomic_DNA"/>
</dbReference>
<gene>
    <name evidence="1" type="ORF">NCTC9044_03515</name>
</gene>